<dbReference type="EMBL" id="JAACJL010000047">
    <property type="protein sequence ID" value="KAF4612801.1"/>
    <property type="molecule type" value="Genomic_DNA"/>
</dbReference>
<dbReference type="InterPro" id="IPR023811">
    <property type="entry name" value="CHP04076"/>
</dbReference>
<evidence type="ECO:0000313" key="2">
    <source>
        <dbReference type="Proteomes" id="UP000521872"/>
    </source>
</evidence>
<dbReference type="Proteomes" id="UP000521872">
    <property type="component" value="Unassembled WGS sequence"/>
</dbReference>
<proteinExistence type="predicted"/>
<name>A0A8H4QL41_9AGAR</name>
<organism evidence="1 2">
    <name type="scientific">Agrocybe pediades</name>
    <dbReference type="NCBI Taxonomy" id="84607"/>
    <lineage>
        <taxon>Eukaryota</taxon>
        <taxon>Fungi</taxon>
        <taxon>Dikarya</taxon>
        <taxon>Basidiomycota</taxon>
        <taxon>Agaricomycotina</taxon>
        <taxon>Agaricomycetes</taxon>
        <taxon>Agaricomycetidae</taxon>
        <taxon>Agaricales</taxon>
        <taxon>Agaricineae</taxon>
        <taxon>Strophariaceae</taxon>
        <taxon>Agrocybe</taxon>
    </lineage>
</organism>
<dbReference type="NCBIfam" id="TIGR04076">
    <property type="entry name" value="TIGR04076 family protein"/>
    <property type="match status" value="1"/>
</dbReference>
<dbReference type="AlphaFoldDB" id="A0A8H4QL41"/>
<evidence type="ECO:0000313" key="1">
    <source>
        <dbReference type="EMBL" id="KAF4612801.1"/>
    </source>
</evidence>
<sequence>MSASQDEQVAVDDSFELYDLRVEVICPPGERILCGAKPGDYFTLQREMLYLPAGQGISIYSLAAVLPLLAAKQRPGIHPNDWMTTDAEVACPDPHCKSKLRIMRTGLRKFSRGDVTFVPLQPLTVG</sequence>
<reference evidence="1 2" key="1">
    <citation type="submission" date="2019-12" db="EMBL/GenBank/DDBJ databases">
        <authorList>
            <person name="Floudas D."/>
            <person name="Bentzer J."/>
            <person name="Ahren D."/>
            <person name="Johansson T."/>
            <person name="Persson P."/>
            <person name="Tunlid A."/>
        </authorList>
    </citation>
    <scope>NUCLEOTIDE SEQUENCE [LARGE SCALE GENOMIC DNA]</scope>
    <source>
        <strain evidence="1 2">CBS 102.39</strain>
    </source>
</reference>
<evidence type="ECO:0008006" key="3">
    <source>
        <dbReference type="Google" id="ProtNLM"/>
    </source>
</evidence>
<protein>
    <recommendedName>
        <fullName evidence="3">TIGR04076 family protein</fullName>
    </recommendedName>
</protein>
<comment type="caution">
    <text evidence="1">The sequence shown here is derived from an EMBL/GenBank/DDBJ whole genome shotgun (WGS) entry which is preliminary data.</text>
</comment>
<gene>
    <name evidence="1" type="ORF">D9613_011845</name>
</gene>
<accession>A0A8H4QL41</accession>
<keyword evidence="2" id="KW-1185">Reference proteome</keyword>